<feature type="region of interest" description="Disordered" evidence="1">
    <location>
        <begin position="1"/>
        <end position="54"/>
    </location>
</feature>
<feature type="compositionally biased region" description="Basic and acidic residues" evidence="1">
    <location>
        <begin position="45"/>
        <end position="54"/>
    </location>
</feature>
<name>A0A426Z5N1_ENSVE</name>
<dbReference type="InterPro" id="IPR001005">
    <property type="entry name" value="SANT/Myb"/>
</dbReference>
<dbReference type="InterPro" id="IPR009057">
    <property type="entry name" value="Homeodomain-like_sf"/>
</dbReference>
<evidence type="ECO:0000259" key="2">
    <source>
        <dbReference type="SMART" id="SM00717"/>
    </source>
</evidence>
<evidence type="ECO:0000256" key="1">
    <source>
        <dbReference type="SAM" id="MobiDB-lite"/>
    </source>
</evidence>
<reference evidence="3 4" key="1">
    <citation type="journal article" date="2014" name="Agronomy (Basel)">
        <title>A Draft Genome Sequence for Ensete ventricosum, the Drought-Tolerant Tree Against Hunger.</title>
        <authorList>
            <person name="Harrison J."/>
            <person name="Moore K.A."/>
            <person name="Paszkiewicz K."/>
            <person name="Jones T."/>
            <person name="Grant M."/>
            <person name="Ambacheew D."/>
            <person name="Muzemil S."/>
            <person name="Studholme D.J."/>
        </authorList>
    </citation>
    <scope>NUCLEOTIDE SEQUENCE [LARGE SCALE GENOMIC DNA]</scope>
</reference>
<feature type="compositionally biased region" description="Low complexity" evidence="1">
    <location>
        <begin position="7"/>
        <end position="18"/>
    </location>
</feature>
<dbReference type="Proteomes" id="UP000287651">
    <property type="component" value="Unassembled WGS sequence"/>
</dbReference>
<dbReference type="SMART" id="SM00717">
    <property type="entry name" value="SANT"/>
    <property type="match status" value="1"/>
</dbReference>
<gene>
    <name evidence="3" type="ORF">B296_00025458</name>
</gene>
<evidence type="ECO:0000313" key="3">
    <source>
        <dbReference type="EMBL" id="RRT59295.1"/>
    </source>
</evidence>
<accession>A0A426Z5N1</accession>
<organism evidence="3 4">
    <name type="scientific">Ensete ventricosum</name>
    <name type="common">Abyssinian banana</name>
    <name type="synonym">Musa ensete</name>
    <dbReference type="NCBI Taxonomy" id="4639"/>
    <lineage>
        <taxon>Eukaryota</taxon>
        <taxon>Viridiplantae</taxon>
        <taxon>Streptophyta</taxon>
        <taxon>Embryophyta</taxon>
        <taxon>Tracheophyta</taxon>
        <taxon>Spermatophyta</taxon>
        <taxon>Magnoliopsida</taxon>
        <taxon>Liliopsida</taxon>
        <taxon>Zingiberales</taxon>
        <taxon>Musaceae</taxon>
        <taxon>Ensete</taxon>
    </lineage>
</organism>
<dbReference type="Pfam" id="PF00249">
    <property type="entry name" value="Myb_DNA-binding"/>
    <property type="match status" value="1"/>
</dbReference>
<dbReference type="PANTHER" id="PTHR37888">
    <property type="entry name" value="DNA-BINDING BROMODOMAIN-CONTAINING PROTEIN"/>
    <property type="match status" value="1"/>
</dbReference>
<dbReference type="Gene3D" id="1.10.10.60">
    <property type="entry name" value="Homeodomain-like"/>
    <property type="match status" value="1"/>
</dbReference>
<comment type="caution">
    <text evidence="3">The sequence shown here is derived from an EMBL/GenBank/DDBJ whole genome shotgun (WGS) entry which is preliminary data.</text>
</comment>
<dbReference type="CDD" id="cd00167">
    <property type="entry name" value="SANT"/>
    <property type="match status" value="1"/>
</dbReference>
<dbReference type="AlphaFoldDB" id="A0A426Z5N1"/>
<feature type="domain" description="Myb-like" evidence="2">
    <location>
        <begin position="54"/>
        <end position="110"/>
    </location>
</feature>
<dbReference type="EMBL" id="AMZH03008277">
    <property type="protein sequence ID" value="RRT59295.1"/>
    <property type="molecule type" value="Genomic_DNA"/>
</dbReference>
<dbReference type="SUPFAM" id="SSF46689">
    <property type="entry name" value="Homeodomain-like"/>
    <property type="match status" value="1"/>
</dbReference>
<protein>
    <recommendedName>
        <fullName evidence="2">Myb-like domain-containing protein</fullName>
    </recommendedName>
</protein>
<sequence>MNEGLRRGPWGNRNGPRTNRGREKKRRPSRIHCGGNGAVVPADDEMARSGDPDERDVWGTWEELLLACAVNRHGTRRWDAVSIEIQSRTTASHLVTPQGCRQRFRDLQRRFGAGRDNDGSDADPDPPADFPLLEELRKLRVAELRRELQRCDLSIG</sequence>
<proteinExistence type="predicted"/>
<dbReference type="PANTHER" id="PTHR37888:SF11">
    <property type="entry name" value="DNA-BINDING BROMODOMAIN-CONTAINING PROTEIN"/>
    <property type="match status" value="1"/>
</dbReference>
<evidence type="ECO:0000313" key="4">
    <source>
        <dbReference type="Proteomes" id="UP000287651"/>
    </source>
</evidence>